<reference evidence="2 3" key="1">
    <citation type="submission" date="2008-03" db="EMBL/GenBank/DDBJ databases">
        <title>Complete sequence of plasmid1 of Beijerinckia indica subsp. indica ATCC 9039.</title>
        <authorList>
            <consortium name="US DOE Joint Genome Institute"/>
            <person name="Copeland A."/>
            <person name="Lucas S."/>
            <person name="Lapidus A."/>
            <person name="Glavina del Rio T."/>
            <person name="Dalin E."/>
            <person name="Tice H."/>
            <person name="Bruce D."/>
            <person name="Goodwin L."/>
            <person name="Pitluck S."/>
            <person name="LaButti K."/>
            <person name="Schmutz J."/>
            <person name="Larimer F."/>
            <person name="Land M."/>
            <person name="Hauser L."/>
            <person name="Kyrpides N."/>
            <person name="Mikhailova N."/>
            <person name="Dunfield P.F."/>
            <person name="Dedysh S.N."/>
            <person name="Liesack W."/>
            <person name="Saw J.H."/>
            <person name="Alam M."/>
            <person name="Chen Y."/>
            <person name="Murrell J.C."/>
            <person name="Richardson P."/>
        </authorList>
    </citation>
    <scope>NUCLEOTIDE SEQUENCE [LARGE SCALE GENOMIC DNA]</scope>
    <source>
        <strain evidence="3">ATCC 9039 / DSM 1715 / NCIMB 8712</strain>
        <plasmid evidence="2 3">pBIND01</plasmid>
    </source>
</reference>
<sequence>MSQIVLYSGFDQVEAQPIYLHFDDDLKECRLRIVPSSGTGLHVHIERDETRRFGLFRKKVPNEAASVGESRRFVRDPTLVAVLITVAGMSFSWIVMHVAKTILEKPDIELVAKAPAANPVQAVPANPAYRIWENTRVGTSQPDPELKVVTDNLRHAPIVTPAPGSDPNSPSGPTAFGLE</sequence>
<organism evidence="2 3">
    <name type="scientific">Beijerinckia indica subsp. indica (strain ATCC 9039 / DSM 1715 / NCIMB 8712)</name>
    <dbReference type="NCBI Taxonomy" id="395963"/>
    <lineage>
        <taxon>Bacteria</taxon>
        <taxon>Pseudomonadati</taxon>
        <taxon>Pseudomonadota</taxon>
        <taxon>Alphaproteobacteria</taxon>
        <taxon>Hyphomicrobiales</taxon>
        <taxon>Beijerinckiaceae</taxon>
        <taxon>Beijerinckia</taxon>
    </lineage>
</organism>
<keyword evidence="3" id="KW-1185">Reference proteome</keyword>
<proteinExistence type="predicted"/>
<geneLocation type="plasmid" evidence="2 3">
    <name>pBIND01</name>
</geneLocation>
<dbReference type="KEGG" id="bid:Bind_3684"/>
<name>B2IL36_BEII9</name>
<protein>
    <submittedName>
        <fullName evidence="2">Uncharacterized protein</fullName>
    </submittedName>
</protein>
<accession>B2IL36</accession>
<evidence type="ECO:0000256" key="1">
    <source>
        <dbReference type="SAM" id="MobiDB-lite"/>
    </source>
</evidence>
<gene>
    <name evidence="2" type="ordered locus">Bind_3684</name>
</gene>
<evidence type="ECO:0000313" key="2">
    <source>
        <dbReference type="EMBL" id="ACB97236.1"/>
    </source>
</evidence>
<dbReference type="Proteomes" id="UP000001695">
    <property type="component" value="Plasmid pBIND01"/>
</dbReference>
<evidence type="ECO:0000313" key="3">
    <source>
        <dbReference type="Proteomes" id="UP000001695"/>
    </source>
</evidence>
<keyword evidence="2" id="KW-0614">Plasmid</keyword>
<dbReference type="EMBL" id="CP001017">
    <property type="protein sequence ID" value="ACB97236.1"/>
    <property type="molecule type" value="Genomic_DNA"/>
</dbReference>
<dbReference type="HOGENOM" id="CLU_1500710_0_0_5"/>
<feature type="region of interest" description="Disordered" evidence="1">
    <location>
        <begin position="157"/>
        <end position="179"/>
    </location>
</feature>
<dbReference type="AlphaFoldDB" id="B2IL36"/>